<dbReference type="InterPro" id="IPR006016">
    <property type="entry name" value="UspA"/>
</dbReference>
<dbReference type="Proteomes" id="UP000517916">
    <property type="component" value="Unassembled WGS sequence"/>
</dbReference>
<dbReference type="PRINTS" id="PR01438">
    <property type="entry name" value="UNVRSLSTRESS"/>
</dbReference>
<gene>
    <name evidence="3" type="ORF">BC739_001841</name>
</gene>
<dbReference type="InterPro" id="IPR006015">
    <property type="entry name" value="Universal_stress_UspA"/>
</dbReference>
<dbReference type="EMBL" id="JACJID010000001">
    <property type="protein sequence ID" value="MBA8924644.1"/>
    <property type="molecule type" value="Genomic_DNA"/>
</dbReference>
<comment type="similarity">
    <text evidence="1">Belongs to the universal stress protein A family.</text>
</comment>
<comment type="caution">
    <text evidence="3">The sequence shown here is derived from an EMBL/GenBank/DDBJ whole genome shotgun (WGS) entry which is preliminary data.</text>
</comment>
<evidence type="ECO:0000256" key="1">
    <source>
        <dbReference type="ARBA" id="ARBA00008791"/>
    </source>
</evidence>
<accession>A0ABR6BCP6</accession>
<proteinExistence type="inferred from homology"/>
<name>A0ABR6BCP6_9PSEU</name>
<evidence type="ECO:0000259" key="2">
    <source>
        <dbReference type="Pfam" id="PF00582"/>
    </source>
</evidence>
<feature type="domain" description="UspA" evidence="2">
    <location>
        <begin position="155"/>
        <end position="275"/>
    </location>
</feature>
<dbReference type="Gene3D" id="3.40.50.12370">
    <property type="match status" value="1"/>
</dbReference>
<dbReference type="Pfam" id="PF00582">
    <property type="entry name" value="Usp"/>
    <property type="match status" value="1"/>
</dbReference>
<keyword evidence="4" id="KW-1185">Reference proteome</keyword>
<organism evidence="3 4">
    <name type="scientific">Kutzneria viridogrisea</name>
    <dbReference type="NCBI Taxonomy" id="47990"/>
    <lineage>
        <taxon>Bacteria</taxon>
        <taxon>Bacillati</taxon>
        <taxon>Actinomycetota</taxon>
        <taxon>Actinomycetes</taxon>
        <taxon>Pseudonocardiales</taxon>
        <taxon>Pseudonocardiaceae</taxon>
        <taxon>Kutzneria</taxon>
    </lineage>
</organism>
<evidence type="ECO:0000313" key="3">
    <source>
        <dbReference type="EMBL" id="MBA8924644.1"/>
    </source>
</evidence>
<dbReference type="SUPFAM" id="SSF52402">
    <property type="entry name" value="Adenine nucleotide alpha hydrolases-like"/>
    <property type="match status" value="2"/>
</dbReference>
<evidence type="ECO:0000313" key="4">
    <source>
        <dbReference type="Proteomes" id="UP000517916"/>
    </source>
</evidence>
<protein>
    <submittedName>
        <fullName evidence="3">Nucleotide-binding universal stress UspA family protein</fullName>
    </submittedName>
</protein>
<sequence length="276" mass="29017">MAQPIAATRPVSVAAAAPRTRSRCAVGTDGSYWGDAALAWAAQHACAIGAELDVHQADPRFMDIPADIPVDAGIGDTLRSMPHLPVRILRSGPDPISTLVSASASADMIVLGCRGHHHGTLGLGHSVIPVVARSRCDTVVVRGLPATLRGRSRWITAVVRGSREDASVVERAARLATVLLGRVRVVQVSPPTVIQAEDPASTLERARVQLAESAPRMTVELRSMAGQPLEAAAACADTDLLVLGVGSALHGDRTRLDPMTKAALYHSRCPVLITRS</sequence>
<reference evidence="3 4" key="1">
    <citation type="submission" date="2020-08" db="EMBL/GenBank/DDBJ databases">
        <title>Genomic Encyclopedia of Archaeal and Bacterial Type Strains, Phase II (KMG-II): from individual species to whole genera.</title>
        <authorList>
            <person name="Goeker M."/>
        </authorList>
    </citation>
    <scope>NUCLEOTIDE SEQUENCE [LARGE SCALE GENOMIC DNA]</scope>
    <source>
        <strain evidence="3 4">DSM 43850</strain>
    </source>
</reference>
<dbReference type="RefSeq" id="WP_148309564.1">
    <property type="nucleotide sequence ID" value="NZ_JACJID010000001.1"/>
</dbReference>